<keyword evidence="3" id="KW-1185">Reference proteome</keyword>
<organism evidence="2 3">
    <name type="scientific">Caerostris extrusa</name>
    <name type="common">Bark spider</name>
    <name type="synonym">Caerostris bankana</name>
    <dbReference type="NCBI Taxonomy" id="172846"/>
    <lineage>
        <taxon>Eukaryota</taxon>
        <taxon>Metazoa</taxon>
        <taxon>Ecdysozoa</taxon>
        <taxon>Arthropoda</taxon>
        <taxon>Chelicerata</taxon>
        <taxon>Arachnida</taxon>
        <taxon>Araneae</taxon>
        <taxon>Araneomorphae</taxon>
        <taxon>Entelegynae</taxon>
        <taxon>Araneoidea</taxon>
        <taxon>Araneidae</taxon>
        <taxon>Caerostris</taxon>
    </lineage>
</organism>
<evidence type="ECO:0000256" key="1">
    <source>
        <dbReference type="SAM" id="MobiDB-lite"/>
    </source>
</evidence>
<feature type="region of interest" description="Disordered" evidence="1">
    <location>
        <begin position="123"/>
        <end position="149"/>
    </location>
</feature>
<name>A0AAV4SYS6_CAEEX</name>
<protein>
    <submittedName>
        <fullName evidence="2">Uncharacterized protein</fullName>
    </submittedName>
</protein>
<proteinExistence type="predicted"/>
<evidence type="ECO:0000313" key="2">
    <source>
        <dbReference type="EMBL" id="GIY38141.1"/>
    </source>
</evidence>
<comment type="caution">
    <text evidence="2">The sequence shown here is derived from an EMBL/GenBank/DDBJ whole genome shotgun (WGS) entry which is preliminary data.</text>
</comment>
<dbReference type="Proteomes" id="UP001054945">
    <property type="component" value="Unassembled WGS sequence"/>
</dbReference>
<accession>A0AAV4SYS6</accession>
<reference evidence="2 3" key="1">
    <citation type="submission" date="2021-06" db="EMBL/GenBank/DDBJ databases">
        <title>Caerostris extrusa draft genome.</title>
        <authorList>
            <person name="Kono N."/>
            <person name="Arakawa K."/>
        </authorList>
    </citation>
    <scope>NUCLEOTIDE SEQUENCE [LARGE SCALE GENOMIC DNA]</scope>
</reference>
<dbReference type="AlphaFoldDB" id="A0AAV4SYS6"/>
<dbReference type="EMBL" id="BPLR01010264">
    <property type="protein sequence ID" value="GIY38141.1"/>
    <property type="molecule type" value="Genomic_DNA"/>
</dbReference>
<sequence>MSPKNPLTHFLANISSNKSTFTARENIDVFPKRILPLNFVTSFPLFLPSRARASQQTTNEAERYFKTGMNRKIPHLLCCAVRPSQQTTNEAELYFKTVMNRKLPHLLLLYVVATLLPQIAGEKDPANTQSRLGKARKKTSSRSLRWGTY</sequence>
<gene>
    <name evidence="2" type="ORF">CEXT_746181</name>
</gene>
<evidence type="ECO:0000313" key="3">
    <source>
        <dbReference type="Proteomes" id="UP001054945"/>
    </source>
</evidence>